<accession>B0DU29</accession>
<feature type="compositionally biased region" description="Basic residues" evidence="1">
    <location>
        <begin position="235"/>
        <end position="244"/>
    </location>
</feature>
<dbReference type="GeneID" id="6083112"/>
<organism evidence="3">
    <name type="scientific">Laccaria bicolor (strain S238N-H82 / ATCC MYA-4686)</name>
    <name type="common">Bicoloured deceiver</name>
    <name type="synonym">Laccaria laccata var. bicolor</name>
    <dbReference type="NCBI Taxonomy" id="486041"/>
    <lineage>
        <taxon>Eukaryota</taxon>
        <taxon>Fungi</taxon>
        <taxon>Dikarya</taxon>
        <taxon>Basidiomycota</taxon>
        <taxon>Agaricomycotina</taxon>
        <taxon>Agaricomycetes</taxon>
        <taxon>Agaricomycetidae</taxon>
        <taxon>Agaricales</taxon>
        <taxon>Agaricineae</taxon>
        <taxon>Hydnangiaceae</taxon>
        <taxon>Laccaria</taxon>
    </lineage>
</organism>
<gene>
    <name evidence="2" type="ORF">LACBIDRAFT_332853</name>
</gene>
<dbReference type="RefSeq" id="XP_001887440.1">
    <property type="nucleotide sequence ID" value="XM_001887405.1"/>
</dbReference>
<evidence type="ECO:0000313" key="2">
    <source>
        <dbReference type="EMBL" id="EDR01830.1"/>
    </source>
</evidence>
<reference evidence="2 3" key="1">
    <citation type="journal article" date="2008" name="Nature">
        <title>The genome of Laccaria bicolor provides insights into mycorrhizal symbiosis.</title>
        <authorList>
            <person name="Martin F."/>
            <person name="Aerts A."/>
            <person name="Ahren D."/>
            <person name="Brun A."/>
            <person name="Danchin E.G.J."/>
            <person name="Duchaussoy F."/>
            <person name="Gibon J."/>
            <person name="Kohler A."/>
            <person name="Lindquist E."/>
            <person name="Pereda V."/>
            <person name="Salamov A."/>
            <person name="Shapiro H.J."/>
            <person name="Wuyts J."/>
            <person name="Blaudez D."/>
            <person name="Buee M."/>
            <person name="Brokstein P."/>
            <person name="Canbaeck B."/>
            <person name="Cohen D."/>
            <person name="Courty P.E."/>
            <person name="Coutinho P.M."/>
            <person name="Delaruelle C."/>
            <person name="Detter J.C."/>
            <person name="Deveau A."/>
            <person name="DiFazio S."/>
            <person name="Duplessis S."/>
            <person name="Fraissinet-Tachet L."/>
            <person name="Lucic E."/>
            <person name="Frey-Klett P."/>
            <person name="Fourrey C."/>
            <person name="Feussner I."/>
            <person name="Gay G."/>
            <person name="Grimwood J."/>
            <person name="Hoegger P.J."/>
            <person name="Jain P."/>
            <person name="Kilaru S."/>
            <person name="Labbe J."/>
            <person name="Lin Y.C."/>
            <person name="Legue V."/>
            <person name="Le Tacon F."/>
            <person name="Marmeisse R."/>
            <person name="Melayah D."/>
            <person name="Montanini B."/>
            <person name="Muratet M."/>
            <person name="Nehls U."/>
            <person name="Niculita-Hirzel H."/>
            <person name="Oudot-Le Secq M.P."/>
            <person name="Peter M."/>
            <person name="Quesneville H."/>
            <person name="Rajashekar B."/>
            <person name="Reich M."/>
            <person name="Rouhier N."/>
            <person name="Schmutz J."/>
            <person name="Yin T."/>
            <person name="Chalot M."/>
            <person name="Henrissat B."/>
            <person name="Kuees U."/>
            <person name="Lucas S."/>
            <person name="Van de Peer Y."/>
            <person name="Podila G.K."/>
            <person name="Polle A."/>
            <person name="Pukkila P.J."/>
            <person name="Richardson P.M."/>
            <person name="Rouze P."/>
            <person name="Sanders I.R."/>
            <person name="Stajich J.E."/>
            <person name="Tunlid A."/>
            <person name="Tuskan G."/>
            <person name="Grigoriev I.V."/>
        </authorList>
    </citation>
    <scope>NUCLEOTIDE SEQUENCE [LARGE SCALE GENOMIC DNA]</scope>
    <source>
        <strain evidence="3">S238N-H82 / ATCC MYA-4686</strain>
    </source>
</reference>
<dbReference type="HOGENOM" id="CLU_1049975_0_0_1"/>
<evidence type="ECO:0000256" key="1">
    <source>
        <dbReference type="SAM" id="MobiDB-lite"/>
    </source>
</evidence>
<dbReference type="InParanoid" id="B0DU29"/>
<dbReference type="Proteomes" id="UP000001194">
    <property type="component" value="Unassembled WGS sequence"/>
</dbReference>
<dbReference type="KEGG" id="lbc:LACBIDRAFT_332853"/>
<keyword evidence="3" id="KW-1185">Reference proteome</keyword>
<evidence type="ECO:0000313" key="3">
    <source>
        <dbReference type="Proteomes" id="UP000001194"/>
    </source>
</evidence>
<protein>
    <submittedName>
        <fullName evidence="2">Predicted protein</fullName>
    </submittedName>
</protein>
<feature type="compositionally biased region" description="Basic and acidic residues" evidence="1">
    <location>
        <begin position="245"/>
        <end position="258"/>
    </location>
</feature>
<name>B0DU29_LACBS</name>
<feature type="region of interest" description="Disordered" evidence="1">
    <location>
        <begin position="231"/>
        <end position="265"/>
    </location>
</feature>
<dbReference type="EMBL" id="DS547135">
    <property type="protein sequence ID" value="EDR01830.1"/>
    <property type="molecule type" value="Genomic_DNA"/>
</dbReference>
<sequence>MTFVKMSISNGISGPREGGVWVQEIKDFSEPAALSTATWVQSGVAPSVKISTLHPSREIARLADIEVASKALFGVIGAWDDIKFLQSDKVSTVPTAWTYNSMPMIGSDCGFVGGKLVHVIAVIEYMQVIDVSSQKQQTQDYDDGHDTQWSGQSNVLRWVSHCQLQIEWPELRRRAVLLGAERKELVCAVSYKPLFETSWKNCTSHDVVKLEPQNLRIQDLNWIEELESRCGSNPTKRKWGKRTTRYRDGNEEKGEDTSVRATAIP</sequence>
<dbReference type="AlphaFoldDB" id="B0DU29"/>
<proteinExistence type="predicted"/>